<dbReference type="Proteomes" id="UP000799770">
    <property type="component" value="Unassembled WGS sequence"/>
</dbReference>
<protein>
    <submittedName>
        <fullName evidence="1">Uncharacterized protein</fullName>
    </submittedName>
</protein>
<sequence length="590" mass="64993">MNEHRPIDRRLPYRIGSPWLPVLPVLTTDIDDIEAILPNKSQIAIGDILRRLSINASFAGFVHRHNRGQATNRNTVTLLIVSELKTEQDIEKCETAVHRICENAAQSRSNCAVEIIDCQAFPAHLPVFPIPETSQHLVAVWNSLLPQLQTLIESRQWVTIDGMLQRRPHSVPRPTAIISAKDANDSIWWDELLPDIRELFLKNNWDFDVALLHLDRSPLSGDEARGDRVDEPEIHEGWYENPVGVGSSCGIAGSESSGTLGGRFVLTKDNIALEMGLTSANVLLRGSTFDMTTGPFRPSTSLSTVKVVSPSEQDHAREVKARETLLDSATNEAAMYTGGNDAVALGTHFQSFVDKKNMYQRRRDEANAADCHLGSVYASSGQITTPNPQYEGALRDNWALDWALVKMTPSKTIASHVRHVPSSARFQSFDKISKWYSISADVSHNVRKFGRSTGWTTGRVNLLQSAMKLDGGDSVDWYSNEPPLLGEGSTVDKVTFSKGGFGGQVVHCHSVVDTRDWKTHHRFLRPGDSGSLVLYDGNLDEDGVVAVVGLSVGENDASRASYMTPIDLVIGHIEEVTGGTVTYPRKGGRI</sequence>
<name>A0A6A5YN35_9PLEO</name>
<reference evidence="1" key="1">
    <citation type="journal article" date="2020" name="Stud. Mycol.">
        <title>101 Dothideomycetes genomes: a test case for predicting lifestyles and emergence of pathogens.</title>
        <authorList>
            <person name="Haridas S."/>
            <person name="Albert R."/>
            <person name="Binder M."/>
            <person name="Bloem J."/>
            <person name="Labutti K."/>
            <person name="Salamov A."/>
            <person name="Andreopoulos B."/>
            <person name="Baker S."/>
            <person name="Barry K."/>
            <person name="Bills G."/>
            <person name="Bluhm B."/>
            <person name="Cannon C."/>
            <person name="Castanera R."/>
            <person name="Culley D."/>
            <person name="Daum C."/>
            <person name="Ezra D."/>
            <person name="Gonzalez J."/>
            <person name="Henrissat B."/>
            <person name="Kuo A."/>
            <person name="Liang C."/>
            <person name="Lipzen A."/>
            <person name="Lutzoni F."/>
            <person name="Magnuson J."/>
            <person name="Mondo S."/>
            <person name="Nolan M."/>
            <person name="Ohm R."/>
            <person name="Pangilinan J."/>
            <person name="Park H.-J."/>
            <person name="Ramirez L."/>
            <person name="Alfaro M."/>
            <person name="Sun H."/>
            <person name="Tritt A."/>
            <person name="Yoshinaga Y."/>
            <person name="Zwiers L.-H."/>
            <person name="Turgeon B."/>
            <person name="Goodwin S."/>
            <person name="Spatafora J."/>
            <person name="Crous P."/>
            <person name="Grigoriev I."/>
        </authorList>
    </citation>
    <scope>NUCLEOTIDE SEQUENCE</scope>
    <source>
        <strain evidence="1">CBS 627.86</strain>
    </source>
</reference>
<accession>A0A6A5YN35</accession>
<evidence type="ECO:0000313" key="1">
    <source>
        <dbReference type="EMBL" id="KAF2108556.1"/>
    </source>
</evidence>
<gene>
    <name evidence="1" type="ORF">BDV96DRAFT_652807</name>
</gene>
<dbReference type="OrthoDB" id="5351220at2759"/>
<dbReference type="EMBL" id="ML977347">
    <property type="protein sequence ID" value="KAF2108556.1"/>
    <property type="molecule type" value="Genomic_DNA"/>
</dbReference>
<evidence type="ECO:0000313" key="2">
    <source>
        <dbReference type="Proteomes" id="UP000799770"/>
    </source>
</evidence>
<organism evidence="1 2">
    <name type="scientific">Lophiotrema nucula</name>
    <dbReference type="NCBI Taxonomy" id="690887"/>
    <lineage>
        <taxon>Eukaryota</taxon>
        <taxon>Fungi</taxon>
        <taxon>Dikarya</taxon>
        <taxon>Ascomycota</taxon>
        <taxon>Pezizomycotina</taxon>
        <taxon>Dothideomycetes</taxon>
        <taxon>Pleosporomycetidae</taxon>
        <taxon>Pleosporales</taxon>
        <taxon>Lophiotremataceae</taxon>
        <taxon>Lophiotrema</taxon>
    </lineage>
</organism>
<dbReference type="AlphaFoldDB" id="A0A6A5YN35"/>
<keyword evidence="2" id="KW-1185">Reference proteome</keyword>
<proteinExistence type="predicted"/>